<dbReference type="PANTHER" id="PTHR12598">
    <property type="entry name" value="COPPER HOMEOSTASIS PROTEIN CUTC"/>
    <property type="match status" value="1"/>
</dbReference>
<dbReference type="Proteomes" id="UP000295493">
    <property type="component" value="Unassembled WGS sequence"/>
</dbReference>
<dbReference type="RefSeq" id="WP_133496341.1">
    <property type="nucleotide sequence ID" value="NZ_BMLU01000010.1"/>
</dbReference>
<dbReference type="AlphaFoldDB" id="A0A4V3BSU9"/>
<dbReference type="SUPFAM" id="SSF110395">
    <property type="entry name" value="CutC-like"/>
    <property type="match status" value="1"/>
</dbReference>
<dbReference type="Pfam" id="PF03932">
    <property type="entry name" value="CutC"/>
    <property type="match status" value="1"/>
</dbReference>
<proteinExistence type="inferred from homology"/>
<dbReference type="InterPro" id="IPR005627">
    <property type="entry name" value="CutC-like"/>
</dbReference>
<accession>A0A4V3BSU9</accession>
<comment type="caution">
    <text evidence="2">Once thought to be involved in copper homeostasis, experiments in E.coli have shown this is not the case.</text>
</comment>
<comment type="caution">
    <text evidence="3">The sequence shown here is derived from an EMBL/GenBank/DDBJ whole genome shotgun (WGS) entry which is preliminary data.</text>
</comment>
<evidence type="ECO:0000256" key="2">
    <source>
        <dbReference type="HAMAP-Rule" id="MF_00795"/>
    </source>
</evidence>
<name>A0A4V3BSU9_9SPHN</name>
<dbReference type="Gene3D" id="3.20.20.380">
    <property type="entry name" value="Copper homeostasis (CutC) domain"/>
    <property type="match status" value="1"/>
</dbReference>
<evidence type="ECO:0000313" key="4">
    <source>
        <dbReference type="Proteomes" id="UP000295493"/>
    </source>
</evidence>
<dbReference type="EMBL" id="SNWD01000010">
    <property type="protein sequence ID" value="TDN80308.1"/>
    <property type="molecule type" value="Genomic_DNA"/>
</dbReference>
<evidence type="ECO:0000313" key="3">
    <source>
        <dbReference type="EMBL" id="TDN80308.1"/>
    </source>
</evidence>
<comment type="subcellular location">
    <subcellularLocation>
        <location evidence="2">Cytoplasm</location>
    </subcellularLocation>
</comment>
<comment type="similarity">
    <text evidence="1 2">Belongs to the CutC family.</text>
</comment>
<dbReference type="OrthoDB" id="9815677at2"/>
<sequence>MLEVCVDDAAGIDAALSGGADRLELASALALGGLTPPESLVRYATRQPIAVHLLARPRDGGFRYGAADAALVADDIRLAAEAGLAGVVIGASGEDRTLDEGLLSQWVAHARALGEARGAPLSLTLHRAFDLCPDLDAALDSAIALGFDRILTSGGAPRAPDALPVLARLHQRAGGRIILLAGSGVDPSNAEAILATGVRELHSSCSTAAAMHDDTSPEVRFGFEPAGKKRTDARKVAEMRQIISQVRYNLNHTNT</sequence>
<dbReference type="GO" id="GO:0005737">
    <property type="term" value="C:cytoplasm"/>
    <property type="evidence" value="ECO:0007669"/>
    <property type="project" value="UniProtKB-SubCell"/>
</dbReference>
<dbReference type="PANTHER" id="PTHR12598:SF0">
    <property type="entry name" value="COPPER HOMEOSTASIS PROTEIN CUTC HOMOLOG"/>
    <property type="match status" value="1"/>
</dbReference>
<dbReference type="InterPro" id="IPR036822">
    <property type="entry name" value="CutC-like_dom_sf"/>
</dbReference>
<evidence type="ECO:0000256" key="1">
    <source>
        <dbReference type="ARBA" id="ARBA00007768"/>
    </source>
</evidence>
<keyword evidence="2" id="KW-0963">Cytoplasm</keyword>
<protein>
    <recommendedName>
        <fullName evidence="2">PF03932 family protein CutC</fullName>
    </recommendedName>
</protein>
<dbReference type="GO" id="GO:0005507">
    <property type="term" value="F:copper ion binding"/>
    <property type="evidence" value="ECO:0007669"/>
    <property type="project" value="TreeGrafter"/>
</dbReference>
<organism evidence="3 4">
    <name type="scientific">Stakelama pacifica</name>
    <dbReference type="NCBI Taxonomy" id="517720"/>
    <lineage>
        <taxon>Bacteria</taxon>
        <taxon>Pseudomonadati</taxon>
        <taxon>Pseudomonadota</taxon>
        <taxon>Alphaproteobacteria</taxon>
        <taxon>Sphingomonadales</taxon>
        <taxon>Sphingomonadaceae</taxon>
        <taxon>Stakelama</taxon>
    </lineage>
</organism>
<keyword evidence="4" id="KW-1185">Reference proteome</keyword>
<reference evidence="3 4" key="1">
    <citation type="submission" date="2019-03" db="EMBL/GenBank/DDBJ databases">
        <title>Genomic Encyclopedia of Type Strains, Phase IV (KMG-IV): sequencing the most valuable type-strain genomes for metagenomic binning, comparative biology and taxonomic classification.</title>
        <authorList>
            <person name="Goeker M."/>
        </authorList>
    </citation>
    <scope>NUCLEOTIDE SEQUENCE [LARGE SCALE GENOMIC DNA]</scope>
    <source>
        <strain evidence="3 4">DSM 25059</strain>
    </source>
</reference>
<dbReference type="HAMAP" id="MF_00795">
    <property type="entry name" value="CutC"/>
    <property type="match status" value="1"/>
</dbReference>
<gene>
    <name evidence="2" type="primary">cutC</name>
    <name evidence="3" type="ORF">EV664_110102</name>
</gene>